<accession>Q1QGI0</accession>
<gene>
    <name evidence="2" type="ordered locus">Nham_3995</name>
</gene>
<evidence type="ECO:0000259" key="1">
    <source>
        <dbReference type="Pfam" id="PF02371"/>
    </source>
</evidence>
<evidence type="ECO:0000313" key="3">
    <source>
        <dbReference type="Proteomes" id="UP000001953"/>
    </source>
</evidence>
<proteinExistence type="predicted"/>
<name>Q1QGI0_NITHX</name>
<dbReference type="NCBIfam" id="NF033542">
    <property type="entry name" value="transpos_IS110"/>
    <property type="match status" value="1"/>
</dbReference>
<sequence>MPPIFRSHGDSGRRCDRVQLLQHSVEVIMPVTTDQLEVPAAIRVDLGAIFVSLELSKSTWLITSLSPGHGAKMSQHTVVGGDIAGLFVRFGVLREKAQARTGKLYPLVVIEEAGLDGFWIDRRLRREDWIESHVVDAASIAVSRRRRRVKTDKIDGETLVRTLLAYKRGEPRVCSMVRVPTLKEEDRRRTCRERKTLVGERTLHINRIKGLLFGQGITGYAPLHRDRRERLEELRTGDGDALPGHLKAQICRELDRLELLIEQIKTVEVERDALLAEKREDMPSSAAMLREIRGIGPEFAAILYAEGLYRHFDNRRQLAAYAGLAPTPWRSGSIDREQGVSKAGNPRLRTTMVQLSWLWLRQQPDSALACWFQERVRRNGGRLKKMTIVALARKLLVALWKYVTAGVVIEGVVMKST</sequence>
<reference evidence="2 3" key="1">
    <citation type="submission" date="2006-03" db="EMBL/GenBank/DDBJ databases">
        <title>Complete sequence of chromosome of Nitrobacter hamburgensis X14.</title>
        <authorList>
            <consortium name="US DOE Joint Genome Institute"/>
            <person name="Copeland A."/>
            <person name="Lucas S."/>
            <person name="Lapidus A."/>
            <person name="Barry K."/>
            <person name="Detter J.C."/>
            <person name="Glavina del Rio T."/>
            <person name="Hammon N."/>
            <person name="Israni S."/>
            <person name="Dalin E."/>
            <person name="Tice H."/>
            <person name="Pitluck S."/>
            <person name="Chain P."/>
            <person name="Malfatti S."/>
            <person name="Shin M."/>
            <person name="Vergez L."/>
            <person name="Schmutz J."/>
            <person name="Larimer F."/>
            <person name="Land M."/>
            <person name="Hauser L."/>
            <person name="Kyrpides N."/>
            <person name="Ivanova N."/>
            <person name="Ward B."/>
            <person name="Arp D."/>
            <person name="Klotz M."/>
            <person name="Stein L."/>
            <person name="O'Mullan G."/>
            <person name="Starkenburg S."/>
            <person name="Sayavedra L."/>
            <person name="Poret-Peterson A.T."/>
            <person name="Gentry M.E."/>
            <person name="Bruce D."/>
            <person name="Richardson P."/>
        </authorList>
    </citation>
    <scope>NUCLEOTIDE SEQUENCE [LARGE SCALE GENOMIC DNA]</scope>
    <source>
        <strain evidence="3">DSM 10229 / NCIMB 13809 / X14</strain>
    </source>
</reference>
<dbReference type="GO" id="GO:0004803">
    <property type="term" value="F:transposase activity"/>
    <property type="evidence" value="ECO:0007669"/>
    <property type="project" value="InterPro"/>
</dbReference>
<dbReference type="eggNOG" id="COG3547">
    <property type="taxonomic scope" value="Bacteria"/>
</dbReference>
<protein>
    <submittedName>
        <fullName evidence="2">Transposase IS116/IS110/IS902</fullName>
    </submittedName>
</protein>
<dbReference type="InterPro" id="IPR047650">
    <property type="entry name" value="Transpos_IS110"/>
</dbReference>
<dbReference type="Proteomes" id="UP000001953">
    <property type="component" value="Chromosome"/>
</dbReference>
<dbReference type="AlphaFoldDB" id="Q1QGI0"/>
<dbReference type="KEGG" id="nha:Nham_3995"/>
<dbReference type="EMBL" id="CP000319">
    <property type="protein sequence ID" value="ABE64667.1"/>
    <property type="molecule type" value="Genomic_DNA"/>
</dbReference>
<feature type="domain" description="Transposase IS116/IS110/IS902 C-terminal" evidence="1">
    <location>
        <begin position="287"/>
        <end position="365"/>
    </location>
</feature>
<dbReference type="GO" id="GO:0003677">
    <property type="term" value="F:DNA binding"/>
    <property type="evidence" value="ECO:0007669"/>
    <property type="project" value="InterPro"/>
</dbReference>
<dbReference type="GO" id="GO:0006313">
    <property type="term" value="P:DNA transposition"/>
    <property type="evidence" value="ECO:0007669"/>
    <property type="project" value="InterPro"/>
</dbReference>
<dbReference type="STRING" id="323097.Nham_3995"/>
<dbReference type="HOGENOM" id="CLU_037737_1_0_5"/>
<dbReference type="InterPro" id="IPR003346">
    <property type="entry name" value="Transposase_20"/>
</dbReference>
<dbReference type="PANTHER" id="PTHR33055">
    <property type="entry name" value="TRANSPOSASE FOR INSERTION SEQUENCE ELEMENT IS1111A"/>
    <property type="match status" value="1"/>
</dbReference>
<evidence type="ECO:0000313" key="2">
    <source>
        <dbReference type="EMBL" id="ABE64667.1"/>
    </source>
</evidence>
<organism evidence="2 3">
    <name type="scientific">Nitrobacter hamburgensis (strain DSM 10229 / NCIMB 13809 / X14)</name>
    <dbReference type="NCBI Taxonomy" id="323097"/>
    <lineage>
        <taxon>Bacteria</taxon>
        <taxon>Pseudomonadati</taxon>
        <taxon>Pseudomonadota</taxon>
        <taxon>Alphaproteobacteria</taxon>
        <taxon>Hyphomicrobiales</taxon>
        <taxon>Nitrobacteraceae</taxon>
        <taxon>Nitrobacter</taxon>
    </lineage>
</organism>
<keyword evidence="3" id="KW-1185">Reference proteome</keyword>
<dbReference type="PANTHER" id="PTHR33055:SF3">
    <property type="entry name" value="PUTATIVE TRANSPOSASE FOR IS117-RELATED"/>
    <property type="match status" value="1"/>
</dbReference>
<dbReference type="Pfam" id="PF02371">
    <property type="entry name" value="Transposase_20"/>
    <property type="match status" value="1"/>
</dbReference>